<evidence type="ECO:0000256" key="11">
    <source>
        <dbReference type="ARBA" id="ARBA00023136"/>
    </source>
</evidence>
<reference evidence="13 14" key="1">
    <citation type="submission" date="2015-06" db="EMBL/GenBank/DDBJ databases">
        <title>A Comprehensive Approach to Explore the Metabolic and Phylogenetic Diversity of Bacterial Steroid Degradation in the Environment: Testosterone as an Example.</title>
        <authorList>
            <person name="Yang F.-C."/>
            <person name="Chen Y.-L."/>
            <person name="Yu C.-P."/>
            <person name="Tang S.-L."/>
            <person name="Wang P.-H."/>
            <person name="Ismail W."/>
            <person name="Wang C.-H."/>
            <person name="Yang C.-Y."/>
            <person name="Chiang Y.-R."/>
        </authorList>
    </citation>
    <scope>NUCLEOTIDE SEQUENCE [LARGE SCALE GENOMIC DNA]</scope>
    <source>
        <strain evidence="13 14">DSM 18526</strain>
    </source>
</reference>
<protein>
    <recommendedName>
        <fullName evidence="4 12">Heme exporter protein D</fullName>
    </recommendedName>
</protein>
<dbReference type="Proteomes" id="UP000070250">
    <property type="component" value="Chromosome"/>
</dbReference>
<keyword evidence="11 12" id="KW-0472">Membrane</keyword>
<dbReference type="NCBIfam" id="TIGR03141">
    <property type="entry name" value="cytochro_ccmD"/>
    <property type="match status" value="1"/>
</dbReference>
<keyword evidence="7 12" id="KW-0997">Cell inner membrane</keyword>
<evidence type="ECO:0000256" key="7">
    <source>
        <dbReference type="ARBA" id="ARBA00022519"/>
    </source>
</evidence>
<evidence type="ECO:0000256" key="9">
    <source>
        <dbReference type="ARBA" id="ARBA00022748"/>
    </source>
</evidence>
<evidence type="ECO:0000256" key="2">
    <source>
        <dbReference type="ARBA" id="ARBA00004377"/>
    </source>
</evidence>
<keyword evidence="5 12" id="KW-0813">Transport</keyword>
<keyword evidence="10 12" id="KW-1133">Transmembrane helix</keyword>
<keyword evidence="8 12" id="KW-0812">Transmembrane</keyword>
<keyword evidence="6 12" id="KW-1003">Cell membrane</keyword>
<dbReference type="InterPro" id="IPR007078">
    <property type="entry name" value="Haem_export_protD_CcmD"/>
</dbReference>
<dbReference type="RefSeq" id="WP_066920199.1">
    <property type="nucleotide sequence ID" value="NZ_CP011971.1"/>
</dbReference>
<evidence type="ECO:0000256" key="8">
    <source>
        <dbReference type="ARBA" id="ARBA00022692"/>
    </source>
</evidence>
<comment type="similarity">
    <text evidence="3 12">Belongs to the CcmD/CycX/HelD family.</text>
</comment>
<evidence type="ECO:0000256" key="6">
    <source>
        <dbReference type="ARBA" id="ARBA00022475"/>
    </source>
</evidence>
<keyword evidence="14" id="KW-1185">Reference proteome</keyword>
<evidence type="ECO:0000313" key="14">
    <source>
        <dbReference type="Proteomes" id="UP000070250"/>
    </source>
</evidence>
<evidence type="ECO:0000256" key="5">
    <source>
        <dbReference type="ARBA" id="ARBA00022448"/>
    </source>
</evidence>
<dbReference type="KEGG" id="sdf:ACG33_07985"/>
<evidence type="ECO:0000256" key="10">
    <source>
        <dbReference type="ARBA" id="ARBA00022989"/>
    </source>
</evidence>
<dbReference type="GO" id="GO:0015886">
    <property type="term" value="P:heme transport"/>
    <property type="evidence" value="ECO:0007669"/>
    <property type="project" value="InterPro"/>
</dbReference>
<comment type="function">
    <text evidence="1 12">Required for the export of heme to the periplasm for the biogenesis of c-type cytochromes.</text>
</comment>
<evidence type="ECO:0000256" key="3">
    <source>
        <dbReference type="ARBA" id="ARBA00008741"/>
    </source>
</evidence>
<dbReference type="OrthoDB" id="9815607at2"/>
<evidence type="ECO:0000313" key="13">
    <source>
        <dbReference type="EMBL" id="AMN47036.1"/>
    </source>
</evidence>
<dbReference type="EMBL" id="CP011971">
    <property type="protein sequence ID" value="AMN47036.1"/>
    <property type="molecule type" value="Genomic_DNA"/>
</dbReference>
<dbReference type="Pfam" id="PF04995">
    <property type="entry name" value="CcmD"/>
    <property type="match status" value="1"/>
</dbReference>
<dbReference type="GO" id="GO:0005886">
    <property type="term" value="C:plasma membrane"/>
    <property type="evidence" value="ECO:0007669"/>
    <property type="project" value="UniProtKB-SubCell"/>
</dbReference>
<evidence type="ECO:0000256" key="4">
    <source>
        <dbReference type="ARBA" id="ARBA00016461"/>
    </source>
</evidence>
<organism evidence="13 14">
    <name type="scientific">Steroidobacter denitrificans</name>
    <dbReference type="NCBI Taxonomy" id="465721"/>
    <lineage>
        <taxon>Bacteria</taxon>
        <taxon>Pseudomonadati</taxon>
        <taxon>Pseudomonadota</taxon>
        <taxon>Gammaproteobacteria</taxon>
        <taxon>Steroidobacterales</taxon>
        <taxon>Steroidobacteraceae</taxon>
        <taxon>Steroidobacter</taxon>
    </lineage>
</organism>
<dbReference type="AlphaFoldDB" id="A0A127F9D7"/>
<proteinExistence type="inferred from homology"/>
<gene>
    <name evidence="13" type="ORF">ACG33_07985</name>
</gene>
<evidence type="ECO:0000256" key="12">
    <source>
        <dbReference type="RuleBase" id="RU363101"/>
    </source>
</evidence>
<evidence type="ECO:0000256" key="1">
    <source>
        <dbReference type="ARBA" id="ARBA00002442"/>
    </source>
</evidence>
<dbReference type="STRING" id="465721.ACG33_07985"/>
<name>A0A127F9D7_STEDE</name>
<keyword evidence="9 12" id="KW-0201">Cytochrome c-type biogenesis</keyword>
<feature type="transmembrane region" description="Helical" evidence="12">
    <location>
        <begin position="12"/>
        <end position="32"/>
    </location>
</feature>
<dbReference type="GO" id="GO:0017004">
    <property type="term" value="P:cytochrome complex assembly"/>
    <property type="evidence" value="ECO:0007669"/>
    <property type="project" value="UniProtKB-KW"/>
</dbReference>
<accession>A0A127F9D7</accession>
<sequence length="67" mass="7626">MYLQDFFYMSGYATYVWSCYGLTALVLGWNLWSARAQLQKQFRQAQRRLLAQQSASPGGTQVVEGPS</sequence>
<comment type="subcellular location">
    <subcellularLocation>
        <location evidence="2 12">Cell inner membrane</location>
        <topology evidence="2 12">Single-pass membrane protein</topology>
    </subcellularLocation>
</comment>